<protein>
    <submittedName>
        <fullName evidence="2">Uncharacterized protein</fullName>
    </submittedName>
</protein>
<accession>A0A151I5Y3</accession>
<name>A0A151I5Y3_9HYME</name>
<evidence type="ECO:0000313" key="2">
    <source>
        <dbReference type="EMBL" id="KYM90520.1"/>
    </source>
</evidence>
<feature type="compositionally biased region" description="Acidic residues" evidence="1">
    <location>
        <begin position="26"/>
        <end position="35"/>
    </location>
</feature>
<dbReference type="Proteomes" id="UP000078540">
    <property type="component" value="Unassembled WGS sequence"/>
</dbReference>
<organism evidence="2 3">
    <name type="scientific">Atta colombica</name>
    <dbReference type="NCBI Taxonomy" id="520822"/>
    <lineage>
        <taxon>Eukaryota</taxon>
        <taxon>Metazoa</taxon>
        <taxon>Ecdysozoa</taxon>
        <taxon>Arthropoda</taxon>
        <taxon>Hexapoda</taxon>
        <taxon>Insecta</taxon>
        <taxon>Pterygota</taxon>
        <taxon>Neoptera</taxon>
        <taxon>Endopterygota</taxon>
        <taxon>Hymenoptera</taxon>
        <taxon>Apocrita</taxon>
        <taxon>Aculeata</taxon>
        <taxon>Formicoidea</taxon>
        <taxon>Formicidae</taxon>
        <taxon>Myrmicinae</taxon>
        <taxon>Atta</taxon>
    </lineage>
</organism>
<reference evidence="2 3" key="1">
    <citation type="submission" date="2015-09" db="EMBL/GenBank/DDBJ databases">
        <title>Atta colombica WGS genome.</title>
        <authorList>
            <person name="Nygaard S."/>
            <person name="Hu H."/>
            <person name="Boomsma J."/>
            <person name="Zhang G."/>
        </authorList>
    </citation>
    <scope>NUCLEOTIDE SEQUENCE [LARGE SCALE GENOMIC DNA]</scope>
    <source>
        <strain evidence="2">Treedump-2</strain>
        <tissue evidence="2">Whole body</tissue>
    </source>
</reference>
<gene>
    <name evidence="2" type="ORF">ALC53_01774</name>
</gene>
<evidence type="ECO:0000256" key="1">
    <source>
        <dbReference type="SAM" id="MobiDB-lite"/>
    </source>
</evidence>
<keyword evidence="3" id="KW-1185">Reference proteome</keyword>
<dbReference type="EMBL" id="KQ976412">
    <property type="protein sequence ID" value="KYM90520.1"/>
    <property type="molecule type" value="Genomic_DNA"/>
</dbReference>
<proteinExistence type="predicted"/>
<feature type="region of interest" description="Disordered" evidence="1">
    <location>
        <begin position="22"/>
        <end position="47"/>
    </location>
</feature>
<sequence>MGLLHLPSKFEFLNFLVAEAEKEEEKKEEEEEEESISTRGIQENPSYPLPLEYPKAISLLFNTLNKFNLGVYLLSALMRARGKRGE</sequence>
<dbReference type="AlphaFoldDB" id="A0A151I5Y3"/>
<evidence type="ECO:0000313" key="3">
    <source>
        <dbReference type="Proteomes" id="UP000078540"/>
    </source>
</evidence>